<evidence type="ECO:0000256" key="1">
    <source>
        <dbReference type="ARBA" id="ARBA00023125"/>
    </source>
</evidence>
<feature type="domain" description="HTH cro/C1-type" evidence="2">
    <location>
        <begin position="9"/>
        <end position="63"/>
    </location>
</feature>
<dbReference type="CDD" id="cd00093">
    <property type="entry name" value="HTH_XRE"/>
    <property type="match status" value="1"/>
</dbReference>
<evidence type="ECO:0000313" key="4">
    <source>
        <dbReference type="Proteomes" id="UP001618531"/>
    </source>
</evidence>
<protein>
    <submittedName>
        <fullName evidence="3">Helix-turn-helix domain-containing protein</fullName>
    </submittedName>
</protein>
<dbReference type="SMART" id="SM00530">
    <property type="entry name" value="HTH_XRE"/>
    <property type="match status" value="1"/>
</dbReference>
<name>A0ABW8HWU4_9BACL</name>
<keyword evidence="1" id="KW-0238">DNA-binding</keyword>
<evidence type="ECO:0000313" key="3">
    <source>
        <dbReference type="EMBL" id="MFK0524111.1"/>
    </source>
</evidence>
<sequence length="126" mass="14417">MLKLYSERLKEARIKAGFTQIQVKDHTGINNKTLSGYENKISEPDYETLKKLCDLYGVTTDWVLGHTNNPNSDLSEAERVMVKKVDLDDDSFIKGDFNFAGRELSVEEKKELQAMARLFLNRKKGS</sequence>
<dbReference type="PANTHER" id="PTHR46558:SF13">
    <property type="entry name" value="HTH-TYPE TRANSCRIPTIONAL REGULATOR IMMR"/>
    <property type="match status" value="1"/>
</dbReference>
<dbReference type="PROSITE" id="PS50943">
    <property type="entry name" value="HTH_CROC1"/>
    <property type="match status" value="1"/>
</dbReference>
<gene>
    <name evidence="3" type="ORF">ACINKY_18120</name>
</gene>
<dbReference type="InterPro" id="IPR010982">
    <property type="entry name" value="Lambda_DNA-bd_dom_sf"/>
</dbReference>
<accession>A0ABW8HWU4</accession>
<dbReference type="Proteomes" id="UP001618531">
    <property type="component" value="Unassembled WGS sequence"/>
</dbReference>
<dbReference type="SUPFAM" id="SSF47413">
    <property type="entry name" value="lambda repressor-like DNA-binding domains"/>
    <property type="match status" value="1"/>
</dbReference>
<dbReference type="EMBL" id="JBIYSL010000004">
    <property type="protein sequence ID" value="MFK0524111.1"/>
    <property type="molecule type" value="Genomic_DNA"/>
</dbReference>
<reference evidence="3 4" key="1">
    <citation type="submission" date="2024-11" db="EMBL/GenBank/DDBJ databases">
        <title>Identification and Characterization of a Novel Fosfomycin Bacillithiol Transferase FosB8 in Paenibacillus illinoisensis.</title>
        <authorList>
            <person name="Lu W."/>
        </authorList>
    </citation>
    <scope>NUCLEOTIDE SEQUENCE [LARGE SCALE GENOMIC DNA]</scope>
    <source>
        <strain evidence="3 4">WP77</strain>
    </source>
</reference>
<dbReference type="InterPro" id="IPR001387">
    <property type="entry name" value="Cro/C1-type_HTH"/>
</dbReference>
<dbReference type="RefSeq" id="WP_402876570.1">
    <property type="nucleotide sequence ID" value="NZ_JBIYSL010000004.1"/>
</dbReference>
<dbReference type="Pfam" id="PF01381">
    <property type="entry name" value="HTH_3"/>
    <property type="match status" value="1"/>
</dbReference>
<comment type="caution">
    <text evidence="3">The sequence shown here is derived from an EMBL/GenBank/DDBJ whole genome shotgun (WGS) entry which is preliminary data.</text>
</comment>
<dbReference type="Gene3D" id="1.10.260.40">
    <property type="entry name" value="lambda repressor-like DNA-binding domains"/>
    <property type="match status" value="1"/>
</dbReference>
<organism evidence="3 4">
    <name type="scientific">Paenibacillus illinoisensis</name>
    <dbReference type="NCBI Taxonomy" id="59845"/>
    <lineage>
        <taxon>Bacteria</taxon>
        <taxon>Bacillati</taxon>
        <taxon>Bacillota</taxon>
        <taxon>Bacilli</taxon>
        <taxon>Bacillales</taxon>
        <taxon>Paenibacillaceae</taxon>
        <taxon>Paenibacillus</taxon>
    </lineage>
</organism>
<dbReference type="PANTHER" id="PTHR46558">
    <property type="entry name" value="TRACRIPTIONAL REGULATORY PROTEIN-RELATED-RELATED"/>
    <property type="match status" value="1"/>
</dbReference>
<evidence type="ECO:0000259" key="2">
    <source>
        <dbReference type="PROSITE" id="PS50943"/>
    </source>
</evidence>
<proteinExistence type="predicted"/>
<keyword evidence="4" id="KW-1185">Reference proteome</keyword>